<accession>A0ABQ2CWX5</accession>
<reference evidence="2" key="1">
    <citation type="journal article" date="2019" name="Int. J. Syst. Evol. Microbiol.">
        <title>The Global Catalogue of Microorganisms (GCM) 10K type strain sequencing project: providing services to taxonomists for standard genome sequencing and annotation.</title>
        <authorList>
            <consortium name="The Broad Institute Genomics Platform"/>
            <consortium name="The Broad Institute Genome Sequencing Center for Infectious Disease"/>
            <person name="Wu L."/>
            <person name="Ma J."/>
        </authorList>
    </citation>
    <scope>NUCLEOTIDE SEQUENCE [LARGE SCALE GENOMIC DNA]</scope>
    <source>
        <strain evidence="2">JCM 14370</strain>
    </source>
</reference>
<dbReference type="Proteomes" id="UP000632222">
    <property type="component" value="Unassembled WGS sequence"/>
</dbReference>
<comment type="caution">
    <text evidence="1">The sequence shown here is derived from an EMBL/GenBank/DDBJ whole genome shotgun (WGS) entry which is preliminary data.</text>
</comment>
<sequence>MSTPDGLFDTIVNRADGFLRISRPTNRLEALHIWHARTRFARRVPLEVLVRILDARPAGEVHWSGGLQGSWQPGTARFP</sequence>
<dbReference type="RefSeq" id="WP_188997940.1">
    <property type="nucleotide sequence ID" value="NZ_BMOD01000001.1"/>
</dbReference>
<protein>
    <submittedName>
        <fullName evidence="1">Uncharacterized protein</fullName>
    </submittedName>
</protein>
<organism evidence="1 2">
    <name type="scientific">Deinococcus roseus</name>
    <dbReference type="NCBI Taxonomy" id="392414"/>
    <lineage>
        <taxon>Bacteria</taxon>
        <taxon>Thermotogati</taxon>
        <taxon>Deinococcota</taxon>
        <taxon>Deinococci</taxon>
        <taxon>Deinococcales</taxon>
        <taxon>Deinococcaceae</taxon>
        <taxon>Deinococcus</taxon>
    </lineage>
</organism>
<keyword evidence="2" id="KW-1185">Reference proteome</keyword>
<proteinExistence type="predicted"/>
<dbReference type="EMBL" id="BMOD01000001">
    <property type="protein sequence ID" value="GGJ17966.1"/>
    <property type="molecule type" value="Genomic_DNA"/>
</dbReference>
<name>A0ABQ2CWX5_9DEIO</name>
<gene>
    <name evidence="1" type="ORF">GCM10008938_00060</name>
</gene>
<evidence type="ECO:0000313" key="1">
    <source>
        <dbReference type="EMBL" id="GGJ17966.1"/>
    </source>
</evidence>
<evidence type="ECO:0000313" key="2">
    <source>
        <dbReference type="Proteomes" id="UP000632222"/>
    </source>
</evidence>